<keyword evidence="2 5" id="KW-0812">Transmembrane</keyword>
<evidence type="ECO:0000313" key="8">
    <source>
        <dbReference type="Proteomes" id="UP000835052"/>
    </source>
</evidence>
<evidence type="ECO:0000256" key="5">
    <source>
        <dbReference type="SAM" id="Phobius"/>
    </source>
</evidence>
<dbReference type="PRINTS" id="PR00237">
    <property type="entry name" value="GPCRRHODOPSN"/>
</dbReference>
<dbReference type="InterPro" id="IPR052954">
    <property type="entry name" value="GPCR-Ligand_Int"/>
</dbReference>
<keyword evidence="4 5" id="KW-0472">Membrane</keyword>
<keyword evidence="3 5" id="KW-1133">Transmembrane helix</keyword>
<evidence type="ECO:0000313" key="7">
    <source>
        <dbReference type="EMBL" id="CAD6196152.1"/>
    </source>
</evidence>
<dbReference type="EMBL" id="CAJGYM010000067">
    <property type="protein sequence ID" value="CAD6196152.1"/>
    <property type="molecule type" value="Genomic_DNA"/>
</dbReference>
<sequence length="357" mass="40592">MTSLLGFFAEIFSYENVEFVIYMYLIPLVCIPGIIAATMSSIVFARMRQTSLEVLLCGLSLFDVILLTSSILIYPSMCACSKEENRADSFVCHFFWRCTIIIWPLSLMAQVGSVWTCVAVTFDRFIAVSFPIKKRVWCTPSTSAAVLCVITVFSALFKLPSFFEVRLDEKGEVQMTWLRENVFYITFYVFYLYVAVIQLVPWTAIIALNAVVIHKVRLAYRLQAVLIQNSEKPRSKREDAERRVTVMATVMTGIFIICNIPPGVNNLVDHLDVSYKYVFRQRIPLSNLLVCVNSASNMLIYCVFNAKFRQGALRLIGVRRKGSRGSVSRLHETSYMMRSRVATSENLQKNADSPTPC</sequence>
<dbReference type="InterPro" id="IPR017452">
    <property type="entry name" value="GPCR_Rhodpsn_7TM"/>
</dbReference>
<feature type="transmembrane region" description="Helical" evidence="5">
    <location>
        <begin position="284"/>
        <end position="304"/>
    </location>
</feature>
<dbReference type="AlphaFoldDB" id="A0A8S1HP07"/>
<gene>
    <name evidence="7" type="ORF">CAUJ_LOCUS12067</name>
</gene>
<dbReference type="PROSITE" id="PS50262">
    <property type="entry name" value="G_PROTEIN_RECEP_F1_2"/>
    <property type="match status" value="1"/>
</dbReference>
<accession>A0A8S1HP07</accession>
<dbReference type="Gene3D" id="1.20.1070.10">
    <property type="entry name" value="Rhodopsin 7-helix transmembrane proteins"/>
    <property type="match status" value="1"/>
</dbReference>
<feature type="transmembrane region" description="Helical" evidence="5">
    <location>
        <begin position="244"/>
        <end position="264"/>
    </location>
</feature>
<organism evidence="7 8">
    <name type="scientific">Caenorhabditis auriculariae</name>
    <dbReference type="NCBI Taxonomy" id="2777116"/>
    <lineage>
        <taxon>Eukaryota</taxon>
        <taxon>Metazoa</taxon>
        <taxon>Ecdysozoa</taxon>
        <taxon>Nematoda</taxon>
        <taxon>Chromadorea</taxon>
        <taxon>Rhabditida</taxon>
        <taxon>Rhabditina</taxon>
        <taxon>Rhabditomorpha</taxon>
        <taxon>Rhabditoidea</taxon>
        <taxon>Rhabditidae</taxon>
        <taxon>Peloderinae</taxon>
        <taxon>Caenorhabditis</taxon>
    </lineage>
</organism>
<evidence type="ECO:0000256" key="3">
    <source>
        <dbReference type="ARBA" id="ARBA00022989"/>
    </source>
</evidence>
<dbReference type="Pfam" id="PF10324">
    <property type="entry name" value="7TM_GPCR_Srw"/>
    <property type="match status" value="1"/>
</dbReference>
<dbReference type="PANTHER" id="PTHR46641">
    <property type="entry name" value="FMRFAMIDE RECEPTOR-RELATED"/>
    <property type="match status" value="1"/>
</dbReference>
<evidence type="ECO:0000256" key="1">
    <source>
        <dbReference type="ARBA" id="ARBA00004370"/>
    </source>
</evidence>
<dbReference type="PANTHER" id="PTHR46641:SF24">
    <property type="entry name" value="G-PROTEIN COUPLED RECEPTORS FAMILY 1 PROFILE DOMAIN-CONTAINING PROTEIN"/>
    <property type="match status" value="1"/>
</dbReference>
<feature type="transmembrane region" description="Helical" evidence="5">
    <location>
        <begin position="20"/>
        <end position="45"/>
    </location>
</feature>
<name>A0A8S1HP07_9PELO</name>
<dbReference type="InterPro" id="IPR019427">
    <property type="entry name" value="7TM_GPCR_serpentine_rcpt_Srw"/>
</dbReference>
<comment type="subcellular location">
    <subcellularLocation>
        <location evidence="1">Membrane</location>
    </subcellularLocation>
</comment>
<dbReference type="CDD" id="cd14978">
    <property type="entry name" value="7tmA_FMRFamide_R-like"/>
    <property type="match status" value="1"/>
</dbReference>
<feature type="transmembrane region" description="Helical" evidence="5">
    <location>
        <begin position="143"/>
        <end position="163"/>
    </location>
</feature>
<evidence type="ECO:0000259" key="6">
    <source>
        <dbReference type="PROSITE" id="PS50262"/>
    </source>
</evidence>
<feature type="domain" description="G-protein coupled receptors family 1 profile" evidence="6">
    <location>
        <begin position="33"/>
        <end position="301"/>
    </location>
</feature>
<dbReference type="Proteomes" id="UP000835052">
    <property type="component" value="Unassembled WGS sequence"/>
</dbReference>
<protein>
    <recommendedName>
        <fullName evidence="6">G-protein coupled receptors family 1 profile domain-containing protein</fullName>
    </recommendedName>
</protein>
<dbReference type="InterPro" id="IPR000276">
    <property type="entry name" value="GPCR_Rhodpsn"/>
</dbReference>
<keyword evidence="8" id="KW-1185">Reference proteome</keyword>
<dbReference type="GO" id="GO:0016020">
    <property type="term" value="C:membrane"/>
    <property type="evidence" value="ECO:0007669"/>
    <property type="project" value="UniProtKB-SubCell"/>
</dbReference>
<dbReference type="SUPFAM" id="SSF81321">
    <property type="entry name" value="Family A G protein-coupled receptor-like"/>
    <property type="match status" value="1"/>
</dbReference>
<evidence type="ECO:0000256" key="4">
    <source>
        <dbReference type="ARBA" id="ARBA00023136"/>
    </source>
</evidence>
<reference evidence="7" key="1">
    <citation type="submission" date="2020-10" db="EMBL/GenBank/DDBJ databases">
        <authorList>
            <person name="Kikuchi T."/>
        </authorList>
    </citation>
    <scope>NUCLEOTIDE SEQUENCE</scope>
    <source>
        <strain evidence="7">NKZ352</strain>
    </source>
</reference>
<proteinExistence type="predicted"/>
<comment type="caution">
    <text evidence="7">The sequence shown here is derived from an EMBL/GenBank/DDBJ whole genome shotgun (WGS) entry which is preliminary data.</text>
</comment>
<evidence type="ECO:0000256" key="2">
    <source>
        <dbReference type="ARBA" id="ARBA00022692"/>
    </source>
</evidence>
<dbReference type="OrthoDB" id="10011262at2759"/>
<feature type="transmembrane region" description="Helical" evidence="5">
    <location>
        <begin position="183"/>
        <end position="212"/>
    </location>
</feature>
<feature type="transmembrane region" description="Helical" evidence="5">
    <location>
        <begin position="52"/>
        <end position="74"/>
    </location>
</feature>
<dbReference type="GO" id="GO:0008528">
    <property type="term" value="F:G protein-coupled peptide receptor activity"/>
    <property type="evidence" value="ECO:0007669"/>
    <property type="project" value="InterPro"/>
</dbReference>
<feature type="transmembrane region" description="Helical" evidence="5">
    <location>
        <begin position="94"/>
        <end position="122"/>
    </location>
</feature>